<dbReference type="Pfam" id="PF21088">
    <property type="entry name" value="MS_channel_1st"/>
    <property type="match status" value="1"/>
</dbReference>
<organism evidence="11 12">
    <name type="scientific">Bacterioplanoides pacificum</name>
    <dbReference type="NCBI Taxonomy" id="1171596"/>
    <lineage>
        <taxon>Bacteria</taxon>
        <taxon>Pseudomonadati</taxon>
        <taxon>Pseudomonadota</taxon>
        <taxon>Gammaproteobacteria</taxon>
        <taxon>Oceanospirillales</taxon>
        <taxon>Oceanospirillaceae</taxon>
        <taxon>Bacterioplanoides</taxon>
    </lineage>
</organism>
<dbReference type="InterPro" id="IPR010920">
    <property type="entry name" value="LSM_dom_sf"/>
</dbReference>
<dbReference type="PANTHER" id="PTHR30221:SF1">
    <property type="entry name" value="SMALL-CONDUCTANCE MECHANOSENSITIVE CHANNEL"/>
    <property type="match status" value="1"/>
</dbReference>
<dbReference type="PANTHER" id="PTHR30221">
    <property type="entry name" value="SMALL-CONDUCTANCE MECHANOSENSITIVE CHANNEL"/>
    <property type="match status" value="1"/>
</dbReference>
<keyword evidence="6 7" id="KW-0472">Membrane</keyword>
<sequence length="275" mass="30367">MKDYLQNLDPQALLELAQPFAVNLILALVIYLAGSWLARRLVSLTRTLMKKRQLDEALAEFIGSILSVLLTFVVALIALEQVGIDTTSLLALLGAAGLAVGLALKDSLSNFAAGVMLILFKPFKIGDFVEAGGIAGIVERISIFSTQLRTGDNRQIIVPNAGIYGDVITNFSAKATRRIDLVIGISYDDNIKQARDIIQQILDQEERILADPAPVIVVGELGDSSVNLWVRPWVKTADYWPVHWQLLETIKTTFDEQGISIPFPQRDVHLYQENQ</sequence>
<keyword evidence="12" id="KW-1185">Reference proteome</keyword>
<dbReference type="InterPro" id="IPR045275">
    <property type="entry name" value="MscS_archaea/bacteria_type"/>
</dbReference>
<comment type="subunit">
    <text evidence="7">Homoheptamer.</text>
</comment>
<feature type="domain" description="Mechanosensitive ion channel MscS" evidence="8">
    <location>
        <begin position="106"/>
        <end position="172"/>
    </location>
</feature>
<evidence type="ECO:0000256" key="3">
    <source>
        <dbReference type="ARBA" id="ARBA00022475"/>
    </source>
</evidence>
<evidence type="ECO:0000313" key="12">
    <source>
        <dbReference type="Proteomes" id="UP001595722"/>
    </source>
</evidence>
<accession>A0ABV7VYQ9</accession>
<feature type="domain" description="Mechanosensitive ion channel transmembrane helices 2/3" evidence="10">
    <location>
        <begin position="65"/>
        <end position="105"/>
    </location>
</feature>
<dbReference type="SUPFAM" id="SSF50182">
    <property type="entry name" value="Sm-like ribonucleoproteins"/>
    <property type="match status" value="1"/>
</dbReference>
<dbReference type="InterPro" id="IPR006685">
    <property type="entry name" value="MscS_channel_2nd"/>
</dbReference>
<proteinExistence type="inferred from homology"/>
<keyword evidence="7" id="KW-0813">Transport</keyword>
<dbReference type="SUPFAM" id="SSF82861">
    <property type="entry name" value="Mechanosensitive channel protein MscS (YggB), transmembrane region"/>
    <property type="match status" value="1"/>
</dbReference>
<feature type="transmembrane region" description="Helical" evidence="7">
    <location>
        <begin position="20"/>
        <end position="38"/>
    </location>
</feature>
<dbReference type="Gene3D" id="2.30.30.60">
    <property type="match status" value="1"/>
</dbReference>
<evidence type="ECO:0000256" key="4">
    <source>
        <dbReference type="ARBA" id="ARBA00022692"/>
    </source>
</evidence>
<dbReference type="InterPro" id="IPR049142">
    <property type="entry name" value="MS_channel_1st"/>
</dbReference>
<evidence type="ECO:0000256" key="5">
    <source>
        <dbReference type="ARBA" id="ARBA00022989"/>
    </source>
</evidence>
<keyword evidence="4 7" id="KW-0812">Transmembrane</keyword>
<comment type="function">
    <text evidence="7">Mechanosensitive channel that participates in the regulation of osmotic pressure changes within the cell, opening in response to stretch forces in the membrane lipid bilayer, without the need for other proteins. Contributes to normal resistance to hypoosmotic shock. Forms an ion channel of 1.0 nanosiemens conductance with a slight preference for anions.</text>
</comment>
<reference evidence="12" key="1">
    <citation type="journal article" date="2019" name="Int. J. Syst. Evol. Microbiol.">
        <title>The Global Catalogue of Microorganisms (GCM) 10K type strain sequencing project: providing services to taxonomists for standard genome sequencing and annotation.</title>
        <authorList>
            <consortium name="The Broad Institute Genomics Platform"/>
            <consortium name="The Broad Institute Genome Sequencing Center for Infectious Disease"/>
            <person name="Wu L."/>
            <person name="Ma J."/>
        </authorList>
    </citation>
    <scope>NUCLEOTIDE SEQUENCE [LARGE SCALE GENOMIC DNA]</scope>
    <source>
        <strain evidence="12">KCTC 42424</strain>
    </source>
</reference>
<evidence type="ECO:0000259" key="9">
    <source>
        <dbReference type="Pfam" id="PF21082"/>
    </source>
</evidence>
<evidence type="ECO:0000259" key="8">
    <source>
        <dbReference type="Pfam" id="PF00924"/>
    </source>
</evidence>
<comment type="subcellular location">
    <subcellularLocation>
        <location evidence="7">Cell inner membrane</location>
        <topology evidence="7">Multi-pass membrane protein</topology>
    </subcellularLocation>
    <subcellularLocation>
        <location evidence="1">Cell membrane</location>
        <topology evidence="1">Multi-pass membrane protein</topology>
    </subcellularLocation>
</comment>
<dbReference type="Gene3D" id="3.30.70.100">
    <property type="match status" value="1"/>
</dbReference>
<evidence type="ECO:0000313" key="11">
    <source>
        <dbReference type="EMBL" id="MFC3681631.1"/>
    </source>
</evidence>
<keyword evidence="3" id="KW-1003">Cell membrane</keyword>
<comment type="similarity">
    <text evidence="2 7">Belongs to the MscS (TC 1.A.23) family.</text>
</comment>
<keyword evidence="5 7" id="KW-1133">Transmembrane helix</keyword>
<feature type="transmembrane region" description="Helical" evidence="7">
    <location>
        <begin position="58"/>
        <end position="79"/>
    </location>
</feature>
<evidence type="ECO:0000259" key="10">
    <source>
        <dbReference type="Pfam" id="PF21088"/>
    </source>
</evidence>
<dbReference type="InterPro" id="IPR011014">
    <property type="entry name" value="MscS_channel_TM-2"/>
</dbReference>
<keyword evidence="7" id="KW-0997">Cell inner membrane</keyword>
<dbReference type="Gene3D" id="1.10.287.1260">
    <property type="match status" value="1"/>
</dbReference>
<comment type="caution">
    <text evidence="7">Lacks conserved residue(s) required for the propagation of feature annotation.</text>
</comment>
<name>A0ABV7VYQ9_9GAMM</name>
<evidence type="ECO:0000256" key="6">
    <source>
        <dbReference type="ARBA" id="ARBA00023136"/>
    </source>
</evidence>
<protein>
    <recommendedName>
        <fullName evidence="7">Small-conductance mechanosensitive channel</fullName>
    </recommendedName>
</protein>
<comment type="caution">
    <text evidence="11">The sequence shown here is derived from an EMBL/GenBank/DDBJ whole genome shotgun (WGS) entry which is preliminary data.</text>
</comment>
<evidence type="ECO:0000256" key="7">
    <source>
        <dbReference type="RuleBase" id="RU369025"/>
    </source>
</evidence>
<evidence type="ECO:0000256" key="2">
    <source>
        <dbReference type="ARBA" id="ARBA00008017"/>
    </source>
</evidence>
<dbReference type="SUPFAM" id="SSF82689">
    <property type="entry name" value="Mechanosensitive channel protein MscS (YggB), C-terminal domain"/>
    <property type="match status" value="1"/>
</dbReference>
<dbReference type="Proteomes" id="UP001595722">
    <property type="component" value="Unassembled WGS sequence"/>
</dbReference>
<gene>
    <name evidence="11" type="ORF">ACFOMG_16115</name>
</gene>
<feature type="domain" description="Mechanosensitive ion channel MscS C-terminal" evidence="9">
    <location>
        <begin position="179"/>
        <end position="261"/>
    </location>
</feature>
<feature type="transmembrane region" description="Helical" evidence="7">
    <location>
        <begin position="91"/>
        <end position="120"/>
    </location>
</feature>
<evidence type="ECO:0000256" key="1">
    <source>
        <dbReference type="ARBA" id="ARBA00004651"/>
    </source>
</evidence>
<dbReference type="Pfam" id="PF21082">
    <property type="entry name" value="MS_channel_3rd"/>
    <property type="match status" value="1"/>
</dbReference>
<dbReference type="Pfam" id="PF05552">
    <property type="entry name" value="MS_channel_1st_1"/>
    <property type="match status" value="1"/>
</dbReference>
<dbReference type="Pfam" id="PF00924">
    <property type="entry name" value="MS_channel_2nd"/>
    <property type="match status" value="1"/>
</dbReference>
<dbReference type="InterPro" id="IPR049278">
    <property type="entry name" value="MS_channel_C"/>
</dbReference>
<dbReference type="InterPro" id="IPR011066">
    <property type="entry name" value="MscS_channel_C_sf"/>
</dbReference>
<dbReference type="RefSeq" id="WP_376868155.1">
    <property type="nucleotide sequence ID" value="NZ_JBHRYB010000016.1"/>
</dbReference>
<keyword evidence="7" id="KW-0406">Ion transport</keyword>
<dbReference type="EMBL" id="JBHRYB010000016">
    <property type="protein sequence ID" value="MFC3681631.1"/>
    <property type="molecule type" value="Genomic_DNA"/>
</dbReference>
<dbReference type="InterPro" id="IPR008910">
    <property type="entry name" value="MSC_TM_helix"/>
</dbReference>
<keyword evidence="7" id="KW-0407">Ion channel</keyword>
<dbReference type="InterPro" id="IPR023408">
    <property type="entry name" value="MscS_beta-dom_sf"/>
</dbReference>